<protein>
    <submittedName>
        <fullName evidence="1">Uncharacterized protein</fullName>
    </submittedName>
</protein>
<sequence length="113" mass="12656">MTDHKQQAIAILKQGLETIQDRAYTEIAEIPTEDSEDFQVKYSFVHEDIEGIFTVVGKAALGGPEERVTHFSLSSEFAEDSRHYGLVEAKSQVDEDLASAELYLNDHIKEGLN</sequence>
<dbReference type="STRING" id="390241.SAMN04488023_112114"/>
<accession>A0A1H9QTK1</accession>
<evidence type="ECO:0000313" key="1">
    <source>
        <dbReference type="EMBL" id="SER63043.1"/>
    </source>
</evidence>
<dbReference type="EMBL" id="FOGG01000012">
    <property type="protein sequence ID" value="SER63043.1"/>
    <property type="molecule type" value="Genomic_DNA"/>
</dbReference>
<organism evidence="1 2">
    <name type="scientific">Pedobacter rhizosphaerae</name>
    <dbReference type="NCBI Taxonomy" id="390241"/>
    <lineage>
        <taxon>Bacteria</taxon>
        <taxon>Pseudomonadati</taxon>
        <taxon>Bacteroidota</taxon>
        <taxon>Sphingobacteriia</taxon>
        <taxon>Sphingobacteriales</taxon>
        <taxon>Sphingobacteriaceae</taxon>
        <taxon>Pedobacter</taxon>
    </lineage>
</organism>
<proteinExistence type="predicted"/>
<name>A0A1H9QTK1_9SPHI</name>
<gene>
    <name evidence="1" type="ORF">SAMN04488023_112114</name>
</gene>
<dbReference type="Proteomes" id="UP000199572">
    <property type="component" value="Unassembled WGS sequence"/>
</dbReference>
<dbReference type="OrthoDB" id="768914at2"/>
<dbReference type="AlphaFoldDB" id="A0A1H9QTK1"/>
<evidence type="ECO:0000313" key="2">
    <source>
        <dbReference type="Proteomes" id="UP000199572"/>
    </source>
</evidence>
<reference evidence="1 2" key="1">
    <citation type="submission" date="2016-10" db="EMBL/GenBank/DDBJ databases">
        <authorList>
            <person name="de Groot N.N."/>
        </authorList>
    </citation>
    <scope>NUCLEOTIDE SEQUENCE [LARGE SCALE GENOMIC DNA]</scope>
    <source>
        <strain evidence="1 2">DSM 18610</strain>
    </source>
</reference>
<dbReference type="RefSeq" id="WP_090884523.1">
    <property type="nucleotide sequence ID" value="NZ_FOGG01000012.1"/>
</dbReference>
<keyword evidence="2" id="KW-1185">Reference proteome</keyword>